<dbReference type="Gene3D" id="3.40.50.300">
    <property type="entry name" value="P-loop containing nucleotide triphosphate hydrolases"/>
    <property type="match status" value="1"/>
</dbReference>
<dbReference type="Pfam" id="PF05625">
    <property type="entry name" value="PAXNEB"/>
    <property type="match status" value="1"/>
</dbReference>
<proteinExistence type="predicted"/>
<comment type="caution">
    <text evidence="2">The sequence shown here is derived from an EMBL/GenBank/DDBJ whole genome shotgun (WGS) entry which is preliminary data.</text>
</comment>
<accession>A0A4U0XH01</accession>
<feature type="compositionally biased region" description="Basic and acidic residues" evidence="1">
    <location>
        <begin position="109"/>
        <end position="124"/>
    </location>
</feature>
<gene>
    <name evidence="2" type="ORF">B0A55_01832</name>
</gene>
<evidence type="ECO:0000256" key="1">
    <source>
        <dbReference type="SAM" id="MobiDB-lite"/>
    </source>
</evidence>
<dbReference type="AlphaFoldDB" id="A0A4U0XH01"/>
<dbReference type="GO" id="GO:0002098">
    <property type="term" value="P:tRNA wobble uridine modification"/>
    <property type="evidence" value="ECO:0007669"/>
    <property type="project" value="InterPro"/>
</dbReference>
<dbReference type="UniPathway" id="UPA00988"/>
<dbReference type="GO" id="GO:0033588">
    <property type="term" value="C:elongator holoenzyme complex"/>
    <property type="evidence" value="ECO:0007669"/>
    <property type="project" value="InterPro"/>
</dbReference>
<sequence length="124" mass="13212">MVTLPLELFPRSSGSVRWAELLCDGVLELTPFPRLMDASSSLPESGGARGAEEQPQGMLKVHTLPITTERGEGGAGAGNSMGADLAFTVSRRKFSIKPFSLPPVEGDQEAQKDAGKLTSKHVEF</sequence>
<dbReference type="STRING" id="329884.A0A4U0XH01"/>
<dbReference type="InterPro" id="IPR008728">
    <property type="entry name" value="Elongator_complex_protein_4"/>
</dbReference>
<dbReference type="InterPro" id="IPR027417">
    <property type="entry name" value="P-loop_NTPase"/>
</dbReference>
<feature type="region of interest" description="Disordered" evidence="1">
    <location>
        <begin position="100"/>
        <end position="124"/>
    </location>
</feature>
<evidence type="ECO:0000313" key="3">
    <source>
        <dbReference type="Proteomes" id="UP000309340"/>
    </source>
</evidence>
<evidence type="ECO:0000313" key="2">
    <source>
        <dbReference type="EMBL" id="TKA76280.1"/>
    </source>
</evidence>
<reference evidence="2 3" key="1">
    <citation type="submission" date="2017-03" db="EMBL/GenBank/DDBJ databases">
        <title>Genomes of endolithic fungi from Antarctica.</title>
        <authorList>
            <person name="Coleine C."/>
            <person name="Masonjones S."/>
            <person name="Stajich J.E."/>
        </authorList>
    </citation>
    <scope>NUCLEOTIDE SEQUENCE [LARGE SCALE GENOMIC DNA]</scope>
    <source>
        <strain evidence="2 3">CCFEE 5184</strain>
    </source>
</reference>
<keyword evidence="3" id="KW-1185">Reference proteome</keyword>
<dbReference type="OrthoDB" id="289162at2759"/>
<organism evidence="2 3">
    <name type="scientific">Friedmanniomyces simplex</name>
    <dbReference type="NCBI Taxonomy" id="329884"/>
    <lineage>
        <taxon>Eukaryota</taxon>
        <taxon>Fungi</taxon>
        <taxon>Dikarya</taxon>
        <taxon>Ascomycota</taxon>
        <taxon>Pezizomycotina</taxon>
        <taxon>Dothideomycetes</taxon>
        <taxon>Dothideomycetidae</taxon>
        <taxon>Mycosphaerellales</taxon>
        <taxon>Teratosphaeriaceae</taxon>
        <taxon>Friedmanniomyces</taxon>
    </lineage>
</organism>
<name>A0A4U0XH01_9PEZI</name>
<dbReference type="Proteomes" id="UP000309340">
    <property type="component" value="Unassembled WGS sequence"/>
</dbReference>
<protein>
    <submittedName>
        <fullName evidence="2">Uncharacterized protein</fullName>
    </submittedName>
</protein>
<dbReference type="EMBL" id="NAJQ01000168">
    <property type="protein sequence ID" value="TKA76280.1"/>
    <property type="molecule type" value="Genomic_DNA"/>
</dbReference>
<feature type="region of interest" description="Disordered" evidence="1">
    <location>
        <begin position="38"/>
        <end position="58"/>
    </location>
</feature>